<gene>
    <name evidence="2" type="ORF">AAW00_07535</name>
</gene>
<protein>
    <submittedName>
        <fullName evidence="2">Uncharacterized protein</fullName>
    </submittedName>
</protein>
<evidence type="ECO:0000313" key="3">
    <source>
        <dbReference type="Proteomes" id="UP000053464"/>
    </source>
</evidence>
<sequence>MTDDDRSAERGHGERRKGERRQAQMPFEGPDRRQTGDRRSGTDRRANPRLQVRRGEDDA</sequence>
<dbReference type="EMBL" id="LBHB01000002">
    <property type="protein sequence ID" value="KLE34125.1"/>
    <property type="molecule type" value="Genomic_DNA"/>
</dbReference>
<keyword evidence="3" id="KW-1185">Reference proteome</keyword>
<dbReference type="RefSeq" id="WP_047003771.1">
    <property type="nucleotide sequence ID" value="NZ_LBHB01000002.1"/>
</dbReference>
<dbReference type="PATRIC" id="fig|1581420.6.peg.1540"/>
<accession>A0A0G9MTS3</accession>
<evidence type="ECO:0000313" key="2">
    <source>
        <dbReference type="EMBL" id="KLE34125.1"/>
    </source>
</evidence>
<dbReference type="Proteomes" id="UP000053464">
    <property type="component" value="Unassembled WGS sequence"/>
</dbReference>
<comment type="caution">
    <text evidence="2">The sequence shown here is derived from an EMBL/GenBank/DDBJ whole genome shotgun (WGS) entry which is preliminary data.</text>
</comment>
<feature type="compositionally biased region" description="Basic and acidic residues" evidence="1">
    <location>
        <begin position="1"/>
        <end position="22"/>
    </location>
</feature>
<name>A0A0G9MTS3_9SPHN</name>
<proteinExistence type="predicted"/>
<dbReference type="AlphaFoldDB" id="A0A0G9MTS3"/>
<feature type="compositionally biased region" description="Basic and acidic residues" evidence="1">
    <location>
        <begin position="29"/>
        <end position="46"/>
    </location>
</feature>
<organism evidence="2 3">
    <name type="scientific">Aurantiacibacter luteus</name>
    <dbReference type="NCBI Taxonomy" id="1581420"/>
    <lineage>
        <taxon>Bacteria</taxon>
        <taxon>Pseudomonadati</taxon>
        <taxon>Pseudomonadota</taxon>
        <taxon>Alphaproteobacteria</taxon>
        <taxon>Sphingomonadales</taxon>
        <taxon>Erythrobacteraceae</taxon>
        <taxon>Aurantiacibacter</taxon>
    </lineage>
</organism>
<reference evidence="2 3" key="1">
    <citation type="submission" date="2015-04" db="EMBL/GenBank/DDBJ databases">
        <title>The draft genome sequence of Erythrobacter luteus KA37.</title>
        <authorList>
            <person name="Zhuang L."/>
            <person name="Liu Y."/>
            <person name="Shao Z."/>
        </authorList>
    </citation>
    <scope>NUCLEOTIDE SEQUENCE [LARGE SCALE GENOMIC DNA]</scope>
    <source>
        <strain evidence="2 3">KA37</strain>
    </source>
</reference>
<feature type="region of interest" description="Disordered" evidence="1">
    <location>
        <begin position="1"/>
        <end position="59"/>
    </location>
</feature>
<evidence type="ECO:0000256" key="1">
    <source>
        <dbReference type="SAM" id="MobiDB-lite"/>
    </source>
</evidence>